<feature type="compositionally biased region" description="Acidic residues" evidence="1">
    <location>
        <begin position="258"/>
        <end position="267"/>
    </location>
</feature>
<evidence type="ECO:0000256" key="1">
    <source>
        <dbReference type="SAM" id="MobiDB-lite"/>
    </source>
</evidence>
<dbReference type="Proteomes" id="UP001271007">
    <property type="component" value="Unassembled WGS sequence"/>
</dbReference>
<feature type="compositionally biased region" description="Basic and acidic residues" evidence="1">
    <location>
        <begin position="200"/>
        <end position="218"/>
    </location>
</feature>
<feature type="compositionally biased region" description="Basic and acidic residues" evidence="1">
    <location>
        <begin position="140"/>
        <end position="151"/>
    </location>
</feature>
<sequence>MCVLTEKVRCKSAYARPHNPPFADARGADDKNECFGCRYGREKAAEKWQDVVAICSTLTRKQLTTTKLKNVTPEDSSSGASSAGKPQTPKKSKRASIGALSALTSSPGSSSAAKLQTPKKSKRSSIGALSALITSPVKPRLVEVDRQREPASRWQAKGGYVRSRKSRSTRSPSRERKDSAADSDGLPADDLADGTSELSMADRDKILKGKTTPKESTKARPPPPVDKADTREASPPRSPSASPTAKRTRDAGKVPVTADEELSDGDDKDSVKADGSAPSDDELSDDGDDEPLPLPPLVAGRKHPGHPISGVDDDDLGLGSGLKPRKR</sequence>
<feature type="compositionally biased region" description="Acidic residues" evidence="1">
    <location>
        <begin position="279"/>
        <end position="291"/>
    </location>
</feature>
<organism evidence="2 3">
    <name type="scientific">Extremus antarcticus</name>
    <dbReference type="NCBI Taxonomy" id="702011"/>
    <lineage>
        <taxon>Eukaryota</taxon>
        <taxon>Fungi</taxon>
        <taxon>Dikarya</taxon>
        <taxon>Ascomycota</taxon>
        <taxon>Pezizomycotina</taxon>
        <taxon>Dothideomycetes</taxon>
        <taxon>Dothideomycetidae</taxon>
        <taxon>Mycosphaerellales</taxon>
        <taxon>Extremaceae</taxon>
        <taxon>Extremus</taxon>
    </lineage>
</organism>
<feature type="region of interest" description="Disordered" evidence="1">
    <location>
        <begin position="65"/>
        <end position="327"/>
    </location>
</feature>
<evidence type="ECO:0000313" key="2">
    <source>
        <dbReference type="EMBL" id="KAK3050178.1"/>
    </source>
</evidence>
<evidence type="ECO:0000313" key="3">
    <source>
        <dbReference type="Proteomes" id="UP001271007"/>
    </source>
</evidence>
<protein>
    <submittedName>
        <fullName evidence="2">Uncharacterized protein</fullName>
    </submittedName>
</protein>
<feature type="compositionally biased region" description="Low complexity" evidence="1">
    <location>
        <begin position="98"/>
        <end position="113"/>
    </location>
</feature>
<gene>
    <name evidence="2" type="ORF">LTR09_008567</name>
</gene>
<feature type="compositionally biased region" description="Polar residues" evidence="1">
    <location>
        <begin position="73"/>
        <end position="85"/>
    </location>
</feature>
<accession>A0AAJ0DAA9</accession>
<comment type="caution">
    <text evidence="2">The sequence shown here is derived from an EMBL/GenBank/DDBJ whole genome shotgun (WGS) entry which is preliminary data.</text>
</comment>
<reference evidence="2" key="1">
    <citation type="submission" date="2023-04" db="EMBL/GenBank/DDBJ databases">
        <title>Black Yeasts Isolated from many extreme environments.</title>
        <authorList>
            <person name="Coleine C."/>
            <person name="Stajich J.E."/>
            <person name="Selbmann L."/>
        </authorList>
    </citation>
    <scope>NUCLEOTIDE SEQUENCE</scope>
    <source>
        <strain evidence="2">CCFEE 5312</strain>
    </source>
</reference>
<proteinExistence type="predicted"/>
<dbReference type="EMBL" id="JAWDJX010000034">
    <property type="protein sequence ID" value="KAK3050178.1"/>
    <property type="molecule type" value="Genomic_DNA"/>
</dbReference>
<dbReference type="AlphaFoldDB" id="A0AAJ0DAA9"/>
<keyword evidence="3" id="KW-1185">Reference proteome</keyword>
<name>A0AAJ0DAA9_9PEZI</name>